<dbReference type="Gene3D" id="3.40.50.450">
    <property type="match status" value="1"/>
</dbReference>
<evidence type="ECO:0000313" key="1">
    <source>
        <dbReference type="EMBL" id="KKM07782.1"/>
    </source>
</evidence>
<dbReference type="SUPFAM" id="SSF52309">
    <property type="entry name" value="N-(deoxy)ribosyltransferase-like"/>
    <property type="match status" value="1"/>
</dbReference>
<name>A0A0F9HXH8_9ZZZZ</name>
<gene>
    <name evidence="1" type="ORF">LCGC14_1730470</name>
</gene>
<comment type="caution">
    <text evidence="1">The sequence shown here is derived from an EMBL/GenBank/DDBJ whole genome shotgun (WGS) entry which is preliminary data.</text>
</comment>
<organism evidence="1">
    <name type="scientific">marine sediment metagenome</name>
    <dbReference type="NCBI Taxonomy" id="412755"/>
    <lineage>
        <taxon>unclassified sequences</taxon>
        <taxon>metagenomes</taxon>
        <taxon>ecological metagenomes</taxon>
    </lineage>
</organism>
<reference evidence="1" key="1">
    <citation type="journal article" date="2015" name="Nature">
        <title>Complex archaea that bridge the gap between prokaryotes and eukaryotes.</title>
        <authorList>
            <person name="Spang A."/>
            <person name="Saw J.H."/>
            <person name="Jorgensen S.L."/>
            <person name="Zaremba-Niedzwiedzka K."/>
            <person name="Martijn J."/>
            <person name="Lind A.E."/>
            <person name="van Eijk R."/>
            <person name="Schleper C."/>
            <person name="Guy L."/>
            <person name="Ettema T.J."/>
        </authorList>
    </citation>
    <scope>NUCLEOTIDE SEQUENCE</scope>
</reference>
<sequence>MQLTELFQDLMKKVGANMRVYLSHSIRGLKGTDATHEDMRKNCEAIKKVAEFIRERISGIDLYVPAENETFVLIAFDKEYITEEQILDVDCTIIDDCDAVICRVEAIGDQLQGGRKIEIDHAEATNKPYIVFAHAYEAVNWLVHQIMKGDY</sequence>
<protein>
    <submittedName>
        <fullName evidence="1">Uncharacterized protein</fullName>
    </submittedName>
</protein>
<proteinExistence type="predicted"/>
<dbReference type="AlphaFoldDB" id="A0A0F9HXH8"/>
<accession>A0A0F9HXH8</accession>
<dbReference type="EMBL" id="LAZR01015699">
    <property type="protein sequence ID" value="KKM07782.1"/>
    <property type="molecule type" value="Genomic_DNA"/>
</dbReference>